<dbReference type="InterPro" id="IPR050620">
    <property type="entry name" value="Thioredoxin_H-type-like"/>
</dbReference>
<dbReference type="CDD" id="cd02947">
    <property type="entry name" value="TRX_family"/>
    <property type="match status" value="1"/>
</dbReference>
<dbReference type="PANTHER" id="PTHR10438:SF468">
    <property type="entry name" value="THIOREDOXIN-1-RELATED"/>
    <property type="match status" value="1"/>
</dbReference>
<feature type="domain" description="Thioredoxin" evidence="1">
    <location>
        <begin position="1"/>
        <end position="108"/>
    </location>
</feature>
<reference evidence="2" key="1">
    <citation type="journal article" date="2023" name="Mol. Phylogenet. Evol.">
        <title>Genome-scale phylogeny and comparative genomics of the fungal order Sordariales.</title>
        <authorList>
            <person name="Hensen N."/>
            <person name="Bonometti L."/>
            <person name="Westerberg I."/>
            <person name="Brannstrom I.O."/>
            <person name="Guillou S."/>
            <person name="Cros-Aarteil S."/>
            <person name="Calhoun S."/>
            <person name="Haridas S."/>
            <person name="Kuo A."/>
            <person name="Mondo S."/>
            <person name="Pangilinan J."/>
            <person name="Riley R."/>
            <person name="LaButti K."/>
            <person name="Andreopoulos B."/>
            <person name="Lipzen A."/>
            <person name="Chen C."/>
            <person name="Yan M."/>
            <person name="Daum C."/>
            <person name="Ng V."/>
            <person name="Clum A."/>
            <person name="Steindorff A."/>
            <person name="Ohm R.A."/>
            <person name="Martin F."/>
            <person name="Silar P."/>
            <person name="Natvig D.O."/>
            <person name="Lalanne C."/>
            <person name="Gautier V."/>
            <person name="Ament-Velasquez S.L."/>
            <person name="Kruys A."/>
            <person name="Hutchinson M.I."/>
            <person name="Powell A.J."/>
            <person name="Barry K."/>
            <person name="Miller A.N."/>
            <person name="Grigoriev I.V."/>
            <person name="Debuchy R."/>
            <person name="Gladieux P."/>
            <person name="Hiltunen Thoren M."/>
            <person name="Johannesson H."/>
        </authorList>
    </citation>
    <scope>NUCLEOTIDE SEQUENCE</scope>
    <source>
        <strain evidence="2">CBS 955.72</strain>
    </source>
</reference>
<gene>
    <name evidence="2" type="ORF">B0T25DRAFT_496725</name>
</gene>
<dbReference type="InterPro" id="IPR013766">
    <property type="entry name" value="Thioredoxin_domain"/>
</dbReference>
<dbReference type="SUPFAM" id="SSF52833">
    <property type="entry name" value="Thioredoxin-like"/>
    <property type="match status" value="1"/>
</dbReference>
<dbReference type="PANTHER" id="PTHR10438">
    <property type="entry name" value="THIOREDOXIN"/>
    <property type="match status" value="1"/>
</dbReference>
<evidence type="ECO:0000313" key="3">
    <source>
        <dbReference type="Proteomes" id="UP001275084"/>
    </source>
</evidence>
<comment type="caution">
    <text evidence="2">The sequence shown here is derived from an EMBL/GenBank/DDBJ whole genome shotgun (WGS) entry which is preliminary data.</text>
</comment>
<dbReference type="Pfam" id="PF00085">
    <property type="entry name" value="Thioredoxin"/>
    <property type="match status" value="1"/>
</dbReference>
<reference evidence="2" key="2">
    <citation type="submission" date="2023-06" db="EMBL/GenBank/DDBJ databases">
        <authorList>
            <consortium name="Lawrence Berkeley National Laboratory"/>
            <person name="Haridas S."/>
            <person name="Hensen N."/>
            <person name="Bonometti L."/>
            <person name="Westerberg I."/>
            <person name="Brannstrom I.O."/>
            <person name="Guillou S."/>
            <person name="Cros-Aarteil S."/>
            <person name="Calhoun S."/>
            <person name="Kuo A."/>
            <person name="Mondo S."/>
            <person name="Pangilinan J."/>
            <person name="Riley R."/>
            <person name="Labutti K."/>
            <person name="Andreopoulos B."/>
            <person name="Lipzen A."/>
            <person name="Chen C."/>
            <person name="Yanf M."/>
            <person name="Daum C."/>
            <person name="Ng V."/>
            <person name="Clum A."/>
            <person name="Steindorff A."/>
            <person name="Ohm R."/>
            <person name="Martin F."/>
            <person name="Silar P."/>
            <person name="Natvig D."/>
            <person name="Lalanne C."/>
            <person name="Gautier V."/>
            <person name="Ament-Velasquez S.L."/>
            <person name="Kruys A."/>
            <person name="Hutchinson M.I."/>
            <person name="Powell A.J."/>
            <person name="Barry K."/>
            <person name="Miller A.N."/>
            <person name="Grigoriev I.V."/>
            <person name="Debuchy R."/>
            <person name="Gladieux P."/>
            <person name="Thoren M.H."/>
            <person name="Johannesson H."/>
        </authorList>
    </citation>
    <scope>NUCLEOTIDE SEQUENCE</scope>
    <source>
        <strain evidence="2">CBS 955.72</strain>
    </source>
</reference>
<proteinExistence type="predicted"/>
<organism evidence="2 3">
    <name type="scientific">Lasiosphaeria hispida</name>
    <dbReference type="NCBI Taxonomy" id="260671"/>
    <lineage>
        <taxon>Eukaryota</taxon>
        <taxon>Fungi</taxon>
        <taxon>Dikarya</taxon>
        <taxon>Ascomycota</taxon>
        <taxon>Pezizomycotina</taxon>
        <taxon>Sordariomycetes</taxon>
        <taxon>Sordariomycetidae</taxon>
        <taxon>Sordariales</taxon>
        <taxon>Lasiosphaeriaceae</taxon>
        <taxon>Lasiosphaeria</taxon>
    </lineage>
</organism>
<dbReference type="Gene3D" id="3.40.30.10">
    <property type="entry name" value="Glutaredoxin"/>
    <property type="match status" value="1"/>
</dbReference>
<dbReference type="Proteomes" id="UP001275084">
    <property type="component" value="Unassembled WGS sequence"/>
</dbReference>
<dbReference type="AlphaFoldDB" id="A0AAJ0HSN9"/>
<sequence>MTVHTIPSEAAFEDSIKGNKIALIDIGADWCPDCRAIDPIYQKQSENDSYKDVFFAKMNVDELKPLSASLDIRKIPTFLLYKDGVQIARLVEPKQPKLLIDFIESGLHVETFGSEVSQGEAEVSR</sequence>
<evidence type="ECO:0000313" key="2">
    <source>
        <dbReference type="EMBL" id="KAK3360734.1"/>
    </source>
</evidence>
<dbReference type="InterPro" id="IPR036249">
    <property type="entry name" value="Thioredoxin-like_sf"/>
</dbReference>
<dbReference type="EMBL" id="JAUIQD010000002">
    <property type="protein sequence ID" value="KAK3360734.1"/>
    <property type="molecule type" value="Genomic_DNA"/>
</dbReference>
<protein>
    <submittedName>
        <fullName evidence="2">Thioredoxin-like protein</fullName>
    </submittedName>
</protein>
<keyword evidence="3" id="KW-1185">Reference proteome</keyword>
<name>A0AAJ0HSN9_9PEZI</name>
<dbReference type="PROSITE" id="PS51352">
    <property type="entry name" value="THIOREDOXIN_2"/>
    <property type="match status" value="1"/>
</dbReference>
<evidence type="ECO:0000259" key="1">
    <source>
        <dbReference type="PROSITE" id="PS51352"/>
    </source>
</evidence>
<accession>A0AAJ0HSN9</accession>